<dbReference type="AlphaFoldDB" id="A0A916UED4"/>
<dbReference type="RefSeq" id="WP_188627077.1">
    <property type="nucleotide sequence ID" value="NZ_BMIL01000007.1"/>
</dbReference>
<evidence type="ECO:0000313" key="1">
    <source>
        <dbReference type="EMBL" id="GGC69252.1"/>
    </source>
</evidence>
<reference evidence="1" key="2">
    <citation type="submission" date="2020-09" db="EMBL/GenBank/DDBJ databases">
        <authorList>
            <person name="Sun Q."/>
            <person name="Zhou Y."/>
        </authorList>
    </citation>
    <scope>NUCLEOTIDE SEQUENCE</scope>
    <source>
        <strain evidence="1">CGMCC 1.15343</strain>
    </source>
</reference>
<organism evidence="1 2">
    <name type="scientific">Pedobacter quisquiliarum</name>
    <dbReference type="NCBI Taxonomy" id="1834438"/>
    <lineage>
        <taxon>Bacteria</taxon>
        <taxon>Pseudomonadati</taxon>
        <taxon>Bacteroidota</taxon>
        <taxon>Sphingobacteriia</taxon>
        <taxon>Sphingobacteriales</taxon>
        <taxon>Sphingobacteriaceae</taxon>
        <taxon>Pedobacter</taxon>
    </lineage>
</organism>
<dbReference type="Proteomes" id="UP000651668">
    <property type="component" value="Unassembled WGS sequence"/>
</dbReference>
<proteinExistence type="predicted"/>
<sequence length="68" mass="8026">MYRIIYYNSQTGYRKFDSDNYDVIADQHMHLKKHGCKIICIVDYNANVILNKCMDFKAHVVAVDRLVN</sequence>
<name>A0A916UED4_9SPHI</name>
<keyword evidence="2" id="KW-1185">Reference proteome</keyword>
<gene>
    <name evidence="1" type="ORF">GCM10011387_23310</name>
</gene>
<protein>
    <submittedName>
        <fullName evidence="1">Uncharacterized protein</fullName>
    </submittedName>
</protein>
<evidence type="ECO:0000313" key="2">
    <source>
        <dbReference type="Proteomes" id="UP000651668"/>
    </source>
</evidence>
<comment type="caution">
    <text evidence="1">The sequence shown here is derived from an EMBL/GenBank/DDBJ whole genome shotgun (WGS) entry which is preliminary data.</text>
</comment>
<reference evidence="1" key="1">
    <citation type="journal article" date="2014" name="Int. J. Syst. Evol. Microbiol.">
        <title>Complete genome sequence of Corynebacterium casei LMG S-19264T (=DSM 44701T), isolated from a smear-ripened cheese.</title>
        <authorList>
            <consortium name="US DOE Joint Genome Institute (JGI-PGF)"/>
            <person name="Walter F."/>
            <person name="Albersmeier A."/>
            <person name="Kalinowski J."/>
            <person name="Ruckert C."/>
        </authorList>
    </citation>
    <scope>NUCLEOTIDE SEQUENCE</scope>
    <source>
        <strain evidence="1">CGMCC 1.15343</strain>
    </source>
</reference>
<accession>A0A916UED4</accession>
<dbReference type="EMBL" id="BMIL01000007">
    <property type="protein sequence ID" value="GGC69252.1"/>
    <property type="molecule type" value="Genomic_DNA"/>
</dbReference>